<evidence type="ECO:0000313" key="10">
    <source>
        <dbReference type="Proteomes" id="UP001430804"/>
    </source>
</evidence>
<feature type="transmembrane region" description="Helical" evidence="7">
    <location>
        <begin position="494"/>
        <end position="515"/>
    </location>
</feature>
<evidence type="ECO:0000256" key="5">
    <source>
        <dbReference type="ARBA" id="ARBA00022989"/>
    </source>
</evidence>
<keyword evidence="2 7" id="KW-0813">Transport</keyword>
<dbReference type="EMBL" id="JAHWQX010000005">
    <property type="protein sequence ID" value="MBW3099081.1"/>
    <property type="molecule type" value="Genomic_DNA"/>
</dbReference>
<dbReference type="PANTHER" id="PTHR30183:SF6">
    <property type="entry name" value="INNER MEMBRANE ABC TRANSPORTER PERMEASE PROTEIN YNJC"/>
    <property type="match status" value="1"/>
</dbReference>
<keyword evidence="5 7" id="KW-1133">Transmembrane helix</keyword>
<evidence type="ECO:0000256" key="2">
    <source>
        <dbReference type="ARBA" id="ARBA00022448"/>
    </source>
</evidence>
<dbReference type="Proteomes" id="UP001430804">
    <property type="component" value="Unassembled WGS sequence"/>
</dbReference>
<evidence type="ECO:0000256" key="1">
    <source>
        <dbReference type="ARBA" id="ARBA00004651"/>
    </source>
</evidence>
<keyword evidence="3" id="KW-1003">Cell membrane</keyword>
<keyword evidence="6 7" id="KW-0472">Membrane</keyword>
<feature type="transmembrane region" description="Helical" evidence="7">
    <location>
        <begin position="361"/>
        <end position="383"/>
    </location>
</feature>
<dbReference type="InterPro" id="IPR000515">
    <property type="entry name" value="MetI-like"/>
</dbReference>
<feature type="transmembrane region" description="Helical" evidence="7">
    <location>
        <begin position="152"/>
        <end position="176"/>
    </location>
</feature>
<feature type="transmembrane region" description="Helical" evidence="7">
    <location>
        <begin position="213"/>
        <end position="237"/>
    </location>
</feature>
<protein>
    <submittedName>
        <fullName evidence="9">ABC transporter permease subunit</fullName>
    </submittedName>
</protein>
<dbReference type="PROSITE" id="PS50928">
    <property type="entry name" value="ABC_TM1"/>
    <property type="match status" value="1"/>
</dbReference>
<feature type="transmembrane region" description="Helical" evidence="7">
    <location>
        <begin position="257"/>
        <end position="280"/>
    </location>
</feature>
<dbReference type="Pfam" id="PF00528">
    <property type="entry name" value="BPD_transp_1"/>
    <property type="match status" value="1"/>
</dbReference>
<feature type="domain" description="ABC transmembrane type-1" evidence="8">
    <location>
        <begin position="361"/>
        <end position="562"/>
    </location>
</feature>
<accession>A0ABS6WSZ1</accession>
<evidence type="ECO:0000256" key="6">
    <source>
        <dbReference type="ARBA" id="ARBA00023136"/>
    </source>
</evidence>
<feature type="transmembrane region" description="Helical" evidence="7">
    <location>
        <begin position="412"/>
        <end position="434"/>
    </location>
</feature>
<dbReference type="RefSeq" id="WP_219203410.1">
    <property type="nucleotide sequence ID" value="NZ_JAHWQX010000005.1"/>
</dbReference>
<feature type="transmembrane region" description="Helical" evidence="7">
    <location>
        <begin position="12"/>
        <end position="39"/>
    </location>
</feature>
<sequence length="578" mass="61626">MLARGGWLTRAAPAATVLLLIGPVICGFLGTLLPAFGFLPGLGGKAVTLDHFRALFEVPGLAGSVGHSLLTGLASTLASLLITGIFIASHFGTRAFAVIRRLIAPLLAVPHAAAAFGLAFLIAPSGLLLRLVSPSLTGFERPPDFLIVHDPLGLAMIAGLIAKEIPFLFLISLAVLPQSRSEPALRLGRSLGYGRVASFVFLVWPSYYRQIRLAVLAVLAYATSVVDVALILGPQLPPTLPVRLLDWMNDPDLTRRYLASAGAILQLAVGGLAILVWFGLERVGAILVTALRARGQRCRKDGVVRSLSLAGMGLAAATVLASIVVLGIWSVAGLWPFPEAFPQTLSWSGWQRALAQMCSPLTTTLIVAIIAALISVVLTLLCLENEFRDGQGDLRHSTAGSQRESRSNKALLILYLPLIVPQISFLFGMQYVAILSGLDATFAGLTLAHLVFVLPYVFLSLSDPWRGFDRRFDTLAAGLGMSRQRALWRIRLPMLSRAILTAFAVGFAVSVGQYLPTVLIGAGRLTTITSEAVALSSGGNRRVVGVYGLVQSGLPFLAFAIAIALPVLLFRNRRGLRV</sequence>
<feature type="transmembrane region" description="Helical" evidence="7">
    <location>
        <begin position="69"/>
        <end position="91"/>
    </location>
</feature>
<evidence type="ECO:0000256" key="3">
    <source>
        <dbReference type="ARBA" id="ARBA00022475"/>
    </source>
</evidence>
<organism evidence="9 10">
    <name type="scientific">Pseudohoeflea coraliihabitans</name>
    <dbReference type="NCBI Taxonomy" id="2860393"/>
    <lineage>
        <taxon>Bacteria</taxon>
        <taxon>Pseudomonadati</taxon>
        <taxon>Pseudomonadota</taxon>
        <taxon>Alphaproteobacteria</taxon>
        <taxon>Hyphomicrobiales</taxon>
        <taxon>Rhizobiaceae</taxon>
        <taxon>Pseudohoeflea</taxon>
    </lineage>
</organism>
<feature type="transmembrane region" description="Helical" evidence="7">
    <location>
        <begin position="307"/>
        <end position="332"/>
    </location>
</feature>
<proteinExistence type="inferred from homology"/>
<evidence type="ECO:0000256" key="7">
    <source>
        <dbReference type="RuleBase" id="RU363032"/>
    </source>
</evidence>
<dbReference type="PANTHER" id="PTHR30183">
    <property type="entry name" value="MOLYBDENUM TRANSPORT SYSTEM PERMEASE PROTEIN MODB"/>
    <property type="match status" value="1"/>
</dbReference>
<feature type="transmembrane region" description="Helical" evidence="7">
    <location>
        <begin position="103"/>
        <end position="132"/>
    </location>
</feature>
<evidence type="ECO:0000313" key="9">
    <source>
        <dbReference type="EMBL" id="MBW3099081.1"/>
    </source>
</evidence>
<feature type="transmembrane region" description="Helical" evidence="7">
    <location>
        <begin position="440"/>
        <end position="461"/>
    </location>
</feature>
<keyword evidence="4 7" id="KW-0812">Transmembrane</keyword>
<name>A0ABS6WSZ1_9HYPH</name>
<evidence type="ECO:0000256" key="4">
    <source>
        <dbReference type="ARBA" id="ARBA00022692"/>
    </source>
</evidence>
<keyword evidence="10" id="KW-1185">Reference proteome</keyword>
<reference evidence="9" key="1">
    <citation type="submission" date="2021-07" db="EMBL/GenBank/DDBJ databases">
        <title>Pseudohoeflea marina sp. nov. a polyhydroxyalcanoate-producing bacterium.</title>
        <authorList>
            <person name="Zheng W."/>
            <person name="Yu S."/>
            <person name="Huang Y."/>
        </authorList>
    </citation>
    <scope>NUCLEOTIDE SEQUENCE</scope>
    <source>
        <strain evidence="9">DP4N28-3</strain>
    </source>
</reference>
<comment type="subcellular location">
    <subcellularLocation>
        <location evidence="1 7">Cell membrane</location>
        <topology evidence="1 7">Multi-pass membrane protein</topology>
    </subcellularLocation>
</comment>
<dbReference type="CDD" id="cd06261">
    <property type="entry name" value="TM_PBP2"/>
    <property type="match status" value="1"/>
</dbReference>
<feature type="transmembrane region" description="Helical" evidence="7">
    <location>
        <begin position="546"/>
        <end position="570"/>
    </location>
</feature>
<comment type="similarity">
    <text evidence="7">Belongs to the binding-protein-dependent transport system permease family.</text>
</comment>
<gene>
    <name evidence="9" type="ORF">KY465_17515</name>
</gene>
<comment type="caution">
    <text evidence="9">The sequence shown here is derived from an EMBL/GenBank/DDBJ whole genome shotgun (WGS) entry which is preliminary data.</text>
</comment>
<evidence type="ECO:0000259" key="8">
    <source>
        <dbReference type="PROSITE" id="PS50928"/>
    </source>
</evidence>